<dbReference type="AlphaFoldDB" id="A0A409X752"/>
<reference evidence="2 3" key="1">
    <citation type="journal article" date="2018" name="Evol. Lett.">
        <title>Horizontal gene cluster transfer increased hallucinogenic mushroom diversity.</title>
        <authorList>
            <person name="Reynolds H.T."/>
            <person name="Vijayakumar V."/>
            <person name="Gluck-Thaler E."/>
            <person name="Korotkin H.B."/>
            <person name="Matheny P.B."/>
            <person name="Slot J.C."/>
        </authorList>
    </citation>
    <scope>NUCLEOTIDE SEQUENCE [LARGE SCALE GENOMIC DNA]</scope>
    <source>
        <strain evidence="2 3">2631</strain>
    </source>
</reference>
<feature type="compositionally biased region" description="Low complexity" evidence="1">
    <location>
        <begin position="228"/>
        <end position="260"/>
    </location>
</feature>
<accession>A0A409X752</accession>
<comment type="caution">
    <text evidence="2">The sequence shown here is derived from an EMBL/GenBank/DDBJ whole genome shotgun (WGS) entry which is preliminary data.</text>
</comment>
<dbReference type="OrthoDB" id="19928at2759"/>
<dbReference type="EMBL" id="NHYD01002450">
    <property type="protein sequence ID" value="PPQ86613.1"/>
    <property type="molecule type" value="Genomic_DNA"/>
</dbReference>
<protein>
    <submittedName>
        <fullName evidence="2">Uncharacterized protein</fullName>
    </submittedName>
</protein>
<evidence type="ECO:0000313" key="2">
    <source>
        <dbReference type="EMBL" id="PPQ86613.1"/>
    </source>
</evidence>
<proteinExistence type="predicted"/>
<organism evidence="2 3">
    <name type="scientific">Psilocybe cyanescens</name>
    <dbReference type="NCBI Taxonomy" id="93625"/>
    <lineage>
        <taxon>Eukaryota</taxon>
        <taxon>Fungi</taxon>
        <taxon>Dikarya</taxon>
        <taxon>Basidiomycota</taxon>
        <taxon>Agaricomycotina</taxon>
        <taxon>Agaricomycetes</taxon>
        <taxon>Agaricomycetidae</taxon>
        <taxon>Agaricales</taxon>
        <taxon>Agaricineae</taxon>
        <taxon>Strophariaceae</taxon>
        <taxon>Psilocybe</taxon>
    </lineage>
</organism>
<feature type="region of interest" description="Disordered" evidence="1">
    <location>
        <begin position="219"/>
        <end position="260"/>
    </location>
</feature>
<gene>
    <name evidence="2" type="ORF">CVT25_006797</name>
</gene>
<dbReference type="InParanoid" id="A0A409X752"/>
<name>A0A409X752_PSICY</name>
<keyword evidence="3" id="KW-1185">Reference proteome</keyword>
<sequence length="360" mass="38846">MSSISKASIVPPSVNQAIIFLTRPLIHTQSPFLVSSLQIVLQATIGACFDPLVDSDLTLTLSSNSLPPRPIFAACFASGMHWAEWMRLLGGRTFDLIIEAWALKVIYHGTNPQVETLWSERTPTLARRAPLIRITCDDPQVPISKLGQQSAMQSTLLATLHSAVARSERRAAYDLLEAKREEEEADEMLAMISKCTITTPSPTRENFIISPPTLIMPIATSFPPPLSSPESDSPSSSRPSSRSSTFSDFSSDNESNTSVSSASSFDFLASVKPSSTFAPRQKHAEPKVFIDNTKKEVTKYLYQGGVSTVLTGGVMLGGASAATPAKAGQAPKYRAPIGGKRTPIPKNAASANTWRRAPRA</sequence>
<evidence type="ECO:0000313" key="3">
    <source>
        <dbReference type="Proteomes" id="UP000283269"/>
    </source>
</evidence>
<evidence type="ECO:0000256" key="1">
    <source>
        <dbReference type="SAM" id="MobiDB-lite"/>
    </source>
</evidence>
<feature type="region of interest" description="Disordered" evidence="1">
    <location>
        <begin position="322"/>
        <end position="360"/>
    </location>
</feature>
<dbReference type="STRING" id="93625.A0A409X752"/>
<dbReference type="Proteomes" id="UP000283269">
    <property type="component" value="Unassembled WGS sequence"/>
</dbReference>